<comment type="caution">
    <text evidence="8">The sequence shown here is derived from an EMBL/GenBank/DDBJ whole genome shotgun (WGS) entry which is preliminary data.</text>
</comment>
<keyword evidence="2 6" id="KW-0645">Protease</keyword>
<gene>
    <name evidence="8" type="ORF">CQ394_04650</name>
</gene>
<dbReference type="Pfam" id="PF00082">
    <property type="entry name" value="Peptidase_S8"/>
    <property type="match status" value="2"/>
</dbReference>
<accession>A0A2A7MIS5</accession>
<dbReference type="PANTHER" id="PTHR43806:SF11">
    <property type="entry name" value="CEREVISIN-RELATED"/>
    <property type="match status" value="1"/>
</dbReference>
<sequence length="611" mass="68774">MNDISKNQLYYDENSFNYLVEYRGDFKKSIEKINYATGAAITNTIGVISVPKKYYNRLLQDVPEIIFTDFRNMFVLQESVVSEIDNITKVKINPYLSLTGKGVLIGIVDTGIDYLNEEFIREDGTSRILSIWDQNIRDNSDDNMYIGKIYTNEKINMAIEEYRKDNDPYKIVPTKDEVGHGTKIAGIIGARGYNESMEGVAKDCDFVIVKLLESQESKKILRENGINNIPVYNNSELLTGIEYLKNYALKENRPMIICLCIGTTEGSHDGNNLISRYITSIATIRGLVIVAGVGNEGSSAGHVSGNINDIEEVKKIELKVSKDMKNFSFNIWVQKPNRITVSIISPNGEDSKFINPSINNINIIKSKKIKYVFTNTDMSVNYYTPEHFTGHQVVSISFKNIKAGIWKIILKTEFKSDGRYDIWLQPNNTLPEGTMFLEPDPEITLTIPSTARKVITVAYSRSDKNILVSESGRGFNSNNLINPDIVSEGINIKTTGLSNSITTLSGSSAATAIAAGACALLLQWGVIDGNDITMYSTKIRSYFIYGARRDALYKYPNKELGYGNLDLLGVFNVLSKSYRNYHVKFSHDNYEEFYINNLFIRIPCGGKEYNE</sequence>
<dbReference type="PIRSF" id="PIRSF037894">
    <property type="entry name" value="Subtilisin_rel_CspABC"/>
    <property type="match status" value="1"/>
</dbReference>
<dbReference type="InterPro" id="IPR000209">
    <property type="entry name" value="Peptidase_S8/S53_dom"/>
</dbReference>
<feature type="active site" description="Charge relay system" evidence="5 6">
    <location>
        <position position="508"/>
    </location>
</feature>
<dbReference type="OrthoDB" id="2744137at2"/>
<dbReference type="PROSITE" id="PS51892">
    <property type="entry name" value="SUBTILASE"/>
    <property type="match status" value="1"/>
</dbReference>
<dbReference type="CDD" id="cd07478">
    <property type="entry name" value="Peptidases_S8_CspA-like"/>
    <property type="match status" value="1"/>
</dbReference>
<dbReference type="EMBL" id="PDCJ01000001">
    <property type="protein sequence ID" value="PEG31018.1"/>
    <property type="molecule type" value="Genomic_DNA"/>
</dbReference>
<dbReference type="PROSITE" id="PS00136">
    <property type="entry name" value="SUBTILASE_ASP"/>
    <property type="match status" value="1"/>
</dbReference>
<comment type="similarity">
    <text evidence="1 6">Belongs to the peptidase S8 family.</text>
</comment>
<feature type="domain" description="Peptidase S8/S53" evidence="7">
    <location>
        <begin position="444"/>
        <end position="563"/>
    </location>
</feature>
<dbReference type="GO" id="GO:0006508">
    <property type="term" value="P:proteolysis"/>
    <property type="evidence" value="ECO:0007669"/>
    <property type="project" value="UniProtKB-KW"/>
</dbReference>
<dbReference type="STRING" id="137838.GCA_001458595_02396"/>
<keyword evidence="3 6" id="KW-0378">Hydrolase</keyword>
<dbReference type="InterPro" id="IPR034045">
    <property type="entry name" value="Pep_S8_CspA-like"/>
</dbReference>
<dbReference type="Gene3D" id="2.60.120.1290">
    <property type="match status" value="1"/>
</dbReference>
<evidence type="ECO:0000256" key="6">
    <source>
        <dbReference type="PROSITE-ProRule" id="PRU01240"/>
    </source>
</evidence>
<dbReference type="PROSITE" id="PS00137">
    <property type="entry name" value="SUBTILASE_HIS"/>
    <property type="match status" value="1"/>
</dbReference>
<dbReference type="InterPro" id="IPR022398">
    <property type="entry name" value="Peptidase_S8_His-AS"/>
</dbReference>
<dbReference type="AlphaFoldDB" id="A0A2A7MIS5"/>
<dbReference type="InterPro" id="IPR017310">
    <property type="entry name" value="Pept_S8A_subtilisin_clostridia"/>
</dbReference>
<evidence type="ECO:0000256" key="2">
    <source>
        <dbReference type="ARBA" id="ARBA00022670"/>
    </source>
</evidence>
<dbReference type="InterPro" id="IPR036852">
    <property type="entry name" value="Peptidase_S8/S53_dom_sf"/>
</dbReference>
<dbReference type="PRINTS" id="PR00723">
    <property type="entry name" value="SUBTILISIN"/>
</dbReference>
<feature type="domain" description="Peptidase S8/S53" evidence="7">
    <location>
        <begin position="100"/>
        <end position="347"/>
    </location>
</feature>
<evidence type="ECO:0000313" key="9">
    <source>
        <dbReference type="Proteomes" id="UP000220840"/>
    </source>
</evidence>
<keyword evidence="4 6" id="KW-0720">Serine protease</keyword>
<organism evidence="8 9">
    <name type="scientific">Clostridium neonatale</name>
    <dbReference type="NCBI Taxonomy" id="137838"/>
    <lineage>
        <taxon>Bacteria</taxon>
        <taxon>Bacillati</taxon>
        <taxon>Bacillota</taxon>
        <taxon>Clostridia</taxon>
        <taxon>Eubacteriales</taxon>
        <taxon>Clostridiaceae</taxon>
        <taxon>Clostridium</taxon>
    </lineage>
</organism>
<evidence type="ECO:0000256" key="4">
    <source>
        <dbReference type="ARBA" id="ARBA00022825"/>
    </source>
</evidence>
<dbReference type="InterPro" id="IPR015500">
    <property type="entry name" value="Peptidase_S8_subtilisin-rel"/>
</dbReference>
<feature type="active site" description="Charge relay system" evidence="5 6">
    <location>
        <position position="109"/>
    </location>
</feature>
<dbReference type="GO" id="GO:0004252">
    <property type="term" value="F:serine-type endopeptidase activity"/>
    <property type="evidence" value="ECO:0007669"/>
    <property type="project" value="UniProtKB-UniRule"/>
</dbReference>
<feature type="active site" description="Charge relay system" evidence="5 6">
    <location>
        <position position="180"/>
    </location>
</feature>
<dbReference type="Proteomes" id="UP000220840">
    <property type="component" value="Unassembled WGS sequence"/>
</dbReference>
<evidence type="ECO:0000256" key="5">
    <source>
        <dbReference type="PIRSR" id="PIRSR615500-1"/>
    </source>
</evidence>
<name>A0A2A7MIS5_9CLOT</name>
<evidence type="ECO:0000259" key="7">
    <source>
        <dbReference type="Pfam" id="PF00082"/>
    </source>
</evidence>
<dbReference type="SUPFAM" id="SSF52743">
    <property type="entry name" value="Subtilisin-like"/>
    <property type="match status" value="1"/>
</dbReference>
<dbReference type="InterPro" id="IPR050131">
    <property type="entry name" value="Peptidase_S8_subtilisin-like"/>
</dbReference>
<dbReference type="Gene3D" id="3.40.50.200">
    <property type="entry name" value="Peptidase S8/S53 domain"/>
    <property type="match status" value="1"/>
</dbReference>
<protein>
    <submittedName>
        <fullName evidence="8">Peptidase S8 and S53 subtilisin kexin sedolisin</fullName>
    </submittedName>
</protein>
<evidence type="ECO:0000256" key="1">
    <source>
        <dbReference type="ARBA" id="ARBA00011073"/>
    </source>
</evidence>
<evidence type="ECO:0000256" key="3">
    <source>
        <dbReference type="ARBA" id="ARBA00022801"/>
    </source>
</evidence>
<reference evidence="8 9" key="1">
    <citation type="submission" date="2017-10" db="EMBL/GenBank/DDBJ databases">
        <title>Effective Description of Clostridium neonatale sp. nov. linked to necrotizing enterocolitis in neonates and a clarification of species assignable to the genus Clostridium (Prazmowski 1880) emend. Lawson and Rainey 2016.</title>
        <authorList>
            <person name="Bernard K."/>
            <person name="Burdz T."/>
            <person name="Wiebe D."/>
            <person name="Balcewich B."/>
            <person name="Alfa M."/>
            <person name="Bernier A.-M."/>
        </authorList>
    </citation>
    <scope>NUCLEOTIDE SEQUENCE [LARGE SCALE GENOMIC DNA]</scope>
    <source>
        <strain evidence="8 9">LCDC99A005</strain>
    </source>
</reference>
<dbReference type="PANTHER" id="PTHR43806">
    <property type="entry name" value="PEPTIDASE S8"/>
    <property type="match status" value="1"/>
</dbReference>
<dbReference type="InterPro" id="IPR023827">
    <property type="entry name" value="Peptidase_S8_Asp-AS"/>
</dbReference>
<keyword evidence="9" id="KW-1185">Reference proteome</keyword>
<evidence type="ECO:0000313" key="8">
    <source>
        <dbReference type="EMBL" id="PEG31018.1"/>
    </source>
</evidence>
<proteinExistence type="inferred from homology"/>
<dbReference type="RefSeq" id="WP_058295182.1">
    <property type="nucleotide sequence ID" value="NZ_CAMRXJ010000044.1"/>
</dbReference>